<evidence type="ECO:0000313" key="2">
    <source>
        <dbReference type="Proteomes" id="UP000741013"/>
    </source>
</evidence>
<name>A0ABS4PYE3_9PSEU</name>
<gene>
    <name evidence="1" type="ORF">JOM49_005976</name>
</gene>
<reference evidence="1 2" key="1">
    <citation type="submission" date="2021-03" db="EMBL/GenBank/DDBJ databases">
        <title>Sequencing the genomes of 1000 actinobacteria strains.</title>
        <authorList>
            <person name="Klenk H.-P."/>
        </authorList>
    </citation>
    <scope>NUCLEOTIDE SEQUENCE [LARGE SCALE GENOMIC DNA]</scope>
    <source>
        <strain evidence="1 2">DSM 45510</strain>
    </source>
</reference>
<dbReference type="Proteomes" id="UP000741013">
    <property type="component" value="Unassembled WGS sequence"/>
</dbReference>
<keyword evidence="2" id="KW-1185">Reference proteome</keyword>
<dbReference type="RefSeq" id="WP_209667466.1">
    <property type="nucleotide sequence ID" value="NZ_JAGGMS010000001.1"/>
</dbReference>
<comment type="caution">
    <text evidence="1">The sequence shown here is derived from an EMBL/GenBank/DDBJ whole genome shotgun (WGS) entry which is preliminary data.</text>
</comment>
<evidence type="ECO:0008006" key="3">
    <source>
        <dbReference type="Google" id="ProtNLM"/>
    </source>
</evidence>
<organism evidence="1 2">
    <name type="scientific">Amycolatopsis magusensis</name>
    <dbReference type="NCBI Taxonomy" id="882444"/>
    <lineage>
        <taxon>Bacteria</taxon>
        <taxon>Bacillati</taxon>
        <taxon>Actinomycetota</taxon>
        <taxon>Actinomycetes</taxon>
        <taxon>Pseudonocardiales</taxon>
        <taxon>Pseudonocardiaceae</taxon>
        <taxon>Amycolatopsis</taxon>
    </lineage>
</organism>
<accession>A0ABS4PYE3</accession>
<dbReference type="EMBL" id="JAGGMS010000001">
    <property type="protein sequence ID" value="MBP2184450.1"/>
    <property type="molecule type" value="Genomic_DNA"/>
</dbReference>
<protein>
    <recommendedName>
        <fullName evidence="3">FxLD family lantipeptide</fullName>
    </recommendedName>
</protein>
<proteinExistence type="predicted"/>
<sequence>MGEFDLDLKIEGVAGAGWAEHFGGGAVRLADHPRHDVAALNTCTSPCTSVACTHSGSC</sequence>
<evidence type="ECO:0000313" key="1">
    <source>
        <dbReference type="EMBL" id="MBP2184450.1"/>
    </source>
</evidence>